<dbReference type="EMBL" id="VUMM01000007">
    <property type="protein sequence ID" value="MSS01495.1"/>
    <property type="molecule type" value="Genomic_DNA"/>
</dbReference>
<evidence type="ECO:0000256" key="1">
    <source>
        <dbReference type="SAM" id="Phobius"/>
    </source>
</evidence>
<proteinExistence type="predicted"/>
<feature type="transmembrane region" description="Helical" evidence="1">
    <location>
        <begin position="121"/>
        <end position="143"/>
    </location>
</feature>
<dbReference type="RefSeq" id="WP_154460030.1">
    <property type="nucleotide sequence ID" value="NZ_VUMM01000007.1"/>
</dbReference>
<keyword evidence="3" id="KW-1185">Reference proteome</keyword>
<gene>
    <name evidence="2" type="ORF">FYJ50_05185</name>
</gene>
<keyword evidence="1" id="KW-0812">Transmembrane</keyword>
<protein>
    <submittedName>
        <fullName evidence="2">Uncharacterized protein</fullName>
    </submittedName>
</protein>
<evidence type="ECO:0000313" key="3">
    <source>
        <dbReference type="Proteomes" id="UP000470082"/>
    </source>
</evidence>
<feature type="transmembrane region" description="Helical" evidence="1">
    <location>
        <begin position="95"/>
        <end position="114"/>
    </location>
</feature>
<keyword evidence="1" id="KW-0472">Membrane</keyword>
<evidence type="ECO:0000313" key="2">
    <source>
        <dbReference type="EMBL" id="MSS01495.1"/>
    </source>
</evidence>
<dbReference type="AlphaFoldDB" id="A0A7X2N2X3"/>
<reference evidence="2 3" key="1">
    <citation type="submission" date="2019-08" db="EMBL/GenBank/DDBJ databases">
        <title>In-depth cultivation of the pig gut microbiome towards novel bacterial diversity and tailored functional studies.</title>
        <authorList>
            <person name="Wylensek D."/>
            <person name="Hitch T.C.A."/>
            <person name="Clavel T."/>
        </authorList>
    </citation>
    <scope>NUCLEOTIDE SEQUENCE [LARGE SCALE GENOMIC DNA]</scope>
    <source>
        <strain evidence="2 3">LKV-178-WT-2G</strain>
    </source>
</reference>
<accession>A0A7X2N2X3</accession>
<feature type="transmembrane region" description="Helical" evidence="1">
    <location>
        <begin position="149"/>
        <end position="168"/>
    </location>
</feature>
<dbReference type="Proteomes" id="UP000470082">
    <property type="component" value="Unassembled WGS sequence"/>
</dbReference>
<comment type="caution">
    <text evidence="2">The sequence shown here is derived from an EMBL/GenBank/DDBJ whole genome shotgun (WGS) entry which is preliminary data.</text>
</comment>
<name>A0A7X2N2X3_9FIRM</name>
<organism evidence="2 3">
    <name type="scientific">Floccifex porci</name>
    <dbReference type="NCBI Taxonomy" id="2606629"/>
    <lineage>
        <taxon>Bacteria</taxon>
        <taxon>Bacillati</taxon>
        <taxon>Bacillota</taxon>
        <taxon>Erysipelotrichia</taxon>
        <taxon>Erysipelotrichales</taxon>
        <taxon>Erysipelotrichaceae</taxon>
        <taxon>Floccifex</taxon>
    </lineage>
</organism>
<feature type="transmembrane region" description="Helical" evidence="1">
    <location>
        <begin position="68"/>
        <end position="89"/>
    </location>
</feature>
<sequence>MKKKKEKWFGTSLVIASHIHDLMKEQFNLRYRDYLSEYESRCEPVAHWKDVLLMEEKMDLLKVSNVNIGFRVVLVLLLIFTFFLGYPFSDLEIKILVGAGILLLLGVAILIGVLSNVITGFAGFLIGGYIFDFICEFVANLLHLPDADIVMLYIYRGIAIVLIVYLLYSIVNRIKDNKEANRFLIQVVRERTFLKDHAQKCYNALNLIQNIVDEDDIREIGDMKDI</sequence>
<keyword evidence="1" id="KW-1133">Transmembrane helix</keyword>